<proteinExistence type="predicted"/>
<sequence length="281" mass="29466">MTDSDDQRRSLSRAENLRLTRMPSLPPRPGTTGPLRLPVEETPAAVPVRAPARRRRGGLLIGLVLLLLAAAGGGVVYRWRSDAVASPAPSAPTTFPAVEGPSLIASPAAGPGRDPVAAAASPATPSTAPSTAPSTGLSSVPAKKPQVTGKVNASGTNLALRATCTASGAEADGWLPKYACDGDPESRWSSAFSDTQWIRADLGTTWQLTGVTLVWERSYGASYRVETSVDGKTWTRLYVTSNGHGGTEQIPAKGTAARFVRMVGVKRVSSYGYSLLELEIR</sequence>
<organism evidence="4 5">
    <name type="scientific">Actinoplanes cyaneus</name>
    <dbReference type="NCBI Taxonomy" id="52696"/>
    <lineage>
        <taxon>Bacteria</taxon>
        <taxon>Bacillati</taxon>
        <taxon>Actinomycetota</taxon>
        <taxon>Actinomycetes</taxon>
        <taxon>Micromonosporales</taxon>
        <taxon>Micromonosporaceae</taxon>
        <taxon>Actinoplanes</taxon>
    </lineage>
</organism>
<feature type="domain" description="F5/8 type C" evidence="3">
    <location>
        <begin position="142"/>
        <end position="281"/>
    </location>
</feature>
<accession>A0A919IR03</accession>
<keyword evidence="2" id="KW-0472">Membrane</keyword>
<keyword evidence="2" id="KW-0812">Transmembrane</keyword>
<name>A0A919IR03_9ACTN</name>
<dbReference type="EMBL" id="BOMH01000078">
    <property type="protein sequence ID" value="GID70620.1"/>
    <property type="molecule type" value="Genomic_DNA"/>
</dbReference>
<evidence type="ECO:0000313" key="4">
    <source>
        <dbReference type="EMBL" id="GID70620.1"/>
    </source>
</evidence>
<dbReference type="AlphaFoldDB" id="A0A919IR03"/>
<reference evidence="4" key="1">
    <citation type="submission" date="2021-01" db="EMBL/GenBank/DDBJ databases">
        <title>Whole genome shotgun sequence of Actinoplanes cyaneus NBRC 14990.</title>
        <authorList>
            <person name="Komaki H."/>
            <person name="Tamura T."/>
        </authorList>
    </citation>
    <scope>NUCLEOTIDE SEQUENCE</scope>
    <source>
        <strain evidence="4">NBRC 14990</strain>
    </source>
</reference>
<feature type="region of interest" description="Disordered" evidence="1">
    <location>
        <begin position="102"/>
        <end position="150"/>
    </location>
</feature>
<dbReference type="InterPro" id="IPR000421">
    <property type="entry name" value="FA58C"/>
</dbReference>
<dbReference type="Gene3D" id="2.60.120.260">
    <property type="entry name" value="Galactose-binding domain-like"/>
    <property type="match status" value="1"/>
</dbReference>
<evidence type="ECO:0000259" key="3">
    <source>
        <dbReference type="PROSITE" id="PS50022"/>
    </source>
</evidence>
<feature type="compositionally biased region" description="Low complexity" evidence="1">
    <location>
        <begin position="117"/>
        <end position="135"/>
    </location>
</feature>
<comment type="caution">
    <text evidence="4">The sequence shown here is derived from an EMBL/GenBank/DDBJ whole genome shotgun (WGS) entry which is preliminary data.</text>
</comment>
<dbReference type="PROSITE" id="PS50022">
    <property type="entry name" value="FA58C_3"/>
    <property type="match status" value="1"/>
</dbReference>
<dbReference type="InterPro" id="IPR008979">
    <property type="entry name" value="Galactose-bd-like_sf"/>
</dbReference>
<protein>
    <recommendedName>
        <fullName evidence="3">F5/8 type C domain-containing protein</fullName>
    </recommendedName>
</protein>
<dbReference type="Pfam" id="PF00754">
    <property type="entry name" value="F5_F8_type_C"/>
    <property type="match status" value="1"/>
</dbReference>
<dbReference type="RefSeq" id="WP_203754696.1">
    <property type="nucleotide sequence ID" value="NZ_BAAAUC010000057.1"/>
</dbReference>
<feature type="region of interest" description="Disordered" evidence="1">
    <location>
        <begin position="1"/>
        <end position="38"/>
    </location>
</feature>
<evidence type="ECO:0000313" key="5">
    <source>
        <dbReference type="Proteomes" id="UP000619479"/>
    </source>
</evidence>
<evidence type="ECO:0000256" key="1">
    <source>
        <dbReference type="SAM" id="MobiDB-lite"/>
    </source>
</evidence>
<evidence type="ECO:0000256" key="2">
    <source>
        <dbReference type="SAM" id="Phobius"/>
    </source>
</evidence>
<keyword evidence="5" id="KW-1185">Reference proteome</keyword>
<dbReference type="SUPFAM" id="SSF49785">
    <property type="entry name" value="Galactose-binding domain-like"/>
    <property type="match status" value="1"/>
</dbReference>
<dbReference type="Proteomes" id="UP000619479">
    <property type="component" value="Unassembled WGS sequence"/>
</dbReference>
<gene>
    <name evidence="4" type="ORF">Acy02nite_85010</name>
</gene>
<feature type="transmembrane region" description="Helical" evidence="2">
    <location>
        <begin position="59"/>
        <end position="79"/>
    </location>
</feature>
<keyword evidence="2" id="KW-1133">Transmembrane helix</keyword>